<dbReference type="Proteomes" id="UP001056778">
    <property type="component" value="Chromosome 2"/>
</dbReference>
<keyword evidence="2" id="KW-1185">Reference proteome</keyword>
<proteinExistence type="predicted"/>
<evidence type="ECO:0000313" key="1">
    <source>
        <dbReference type="EMBL" id="KAI4468159.1"/>
    </source>
</evidence>
<protein>
    <submittedName>
        <fullName evidence="1">Uncharacterized protein</fullName>
    </submittedName>
</protein>
<organism evidence="1 2">
    <name type="scientific">Holotrichia oblita</name>
    <name type="common">Chafer beetle</name>
    <dbReference type="NCBI Taxonomy" id="644536"/>
    <lineage>
        <taxon>Eukaryota</taxon>
        <taxon>Metazoa</taxon>
        <taxon>Ecdysozoa</taxon>
        <taxon>Arthropoda</taxon>
        <taxon>Hexapoda</taxon>
        <taxon>Insecta</taxon>
        <taxon>Pterygota</taxon>
        <taxon>Neoptera</taxon>
        <taxon>Endopterygota</taxon>
        <taxon>Coleoptera</taxon>
        <taxon>Polyphaga</taxon>
        <taxon>Scarabaeiformia</taxon>
        <taxon>Scarabaeidae</taxon>
        <taxon>Melolonthinae</taxon>
        <taxon>Holotrichia</taxon>
    </lineage>
</organism>
<comment type="caution">
    <text evidence="1">The sequence shown here is derived from an EMBL/GenBank/DDBJ whole genome shotgun (WGS) entry which is preliminary data.</text>
</comment>
<evidence type="ECO:0000313" key="2">
    <source>
        <dbReference type="Proteomes" id="UP001056778"/>
    </source>
</evidence>
<accession>A0ACB9TMV9</accession>
<dbReference type="EMBL" id="CM043016">
    <property type="protein sequence ID" value="KAI4468159.1"/>
    <property type="molecule type" value="Genomic_DNA"/>
</dbReference>
<name>A0ACB9TMV9_HOLOL</name>
<gene>
    <name evidence="1" type="ORF">MML48_2g00017945</name>
</gene>
<sequence length="323" mass="37701">MSYSTFLGIVGKEKVELFEQTDHAANDHEDEHFFTLYRLWKYFNNNSNQERIVCQRNISEIVSSSDLEIALDSSLPQTDGQIQVEHLQTQEEFVEDVTQNEGTVVVPGETATVQIYRPSNISDYLVWPESPKRKGKRQTDRLPFALTSQKYKEMLEAKNEAKLNAEKEKERKKREREEAKAAKTQKKMMKSVKIQLKCFICNRQKSDLSCDDCKKVYHSKCIPKSHQQHIPYLEDNDQFLCHQCYKEDQSDESTLEDLTHAEENTAKDANDITQGSNLEETELEYSRDDDDYIMKEDTEKSGKSAEVDVIEELYQYYINNKDK</sequence>
<reference evidence="1" key="1">
    <citation type="submission" date="2022-04" db="EMBL/GenBank/DDBJ databases">
        <title>Chromosome-scale genome assembly of Holotrichia oblita Faldermann.</title>
        <authorList>
            <person name="Rongchong L."/>
        </authorList>
    </citation>
    <scope>NUCLEOTIDE SEQUENCE</scope>
    <source>
        <strain evidence="1">81SQS9</strain>
    </source>
</reference>